<feature type="transmembrane region" description="Helical" evidence="1">
    <location>
        <begin position="383"/>
        <end position="399"/>
    </location>
</feature>
<evidence type="ECO:0000313" key="4">
    <source>
        <dbReference type="Proteomes" id="UP000788993"/>
    </source>
</evidence>
<dbReference type="PANTHER" id="PTHR31331:SF1">
    <property type="entry name" value="CYSTEINE RICH SECRETORY PROTEIN LCCL DOMAIN CONTAINING 2"/>
    <property type="match status" value="1"/>
</dbReference>
<dbReference type="Proteomes" id="UP000788993">
    <property type="component" value="Unassembled WGS sequence"/>
</dbReference>
<dbReference type="InterPro" id="IPR036609">
    <property type="entry name" value="LCCL_sf"/>
</dbReference>
<feature type="transmembrane region" description="Helical" evidence="1">
    <location>
        <begin position="452"/>
        <end position="473"/>
    </location>
</feature>
<dbReference type="AlphaFoldDB" id="A0A9P8P3P7"/>
<feature type="transmembrane region" description="Helical" evidence="1">
    <location>
        <begin position="287"/>
        <end position="304"/>
    </location>
</feature>
<feature type="transmembrane region" description="Helical" evidence="1">
    <location>
        <begin position="342"/>
        <end position="363"/>
    </location>
</feature>
<feature type="transmembrane region" description="Helical" evidence="1">
    <location>
        <begin position="419"/>
        <end position="440"/>
    </location>
</feature>
<name>A0A9P8P3P7_9ASCO</name>
<reference evidence="3" key="1">
    <citation type="journal article" date="2021" name="Open Biol.">
        <title>Shared evolutionary footprints suggest mitochondrial oxidative damage underlies multiple complex I losses in fungi.</title>
        <authorList>
            <person name="Schikora-Tamarit M.A."/>
            <person name="Marcet-Houben M."/>
            <person name="Nosek J."/>
            <person name="Gabaldon T."/>
        </authorList>
    </citation>
    <scope>NUCLEOTIDE SEQUENCE</scope>
    <source>
        <strain evidence="3">NCAIM Y.01608</strain>
    </source>
</reference>
<dbReference type="InterPro" id="IPR004043">
    <property type="entry name" value="LCCL"/>
</dbReference>
<comment type="caution">
    <text evidence="3">The sequence shown here is derived from an EMBL/GenBank/DDBJ whole genome shotgun (WGS) entry which is preliminary data.</text>
</comment>
<evidence type="ECO:0000256" key="1">
    <source>
        <dbReference type="SAM" id="Phobius"/>
    </source>
</evidence>
<evidence type="ECO:0000313" key="3">
    <source>
        <dbReference type="EMBL" id="KAH3664665.1"/>
    </source>
</evidence>
<evidence type="ECO:0000259" key="2">
    <source>
        <dbReference type="Pfam" id="PF03815"/>
    </source>
</evidence>
<organism evidence="3 4">
    <name type="scientific">Ogataea polymorpha</name>
    <dbReference type="NCBI Taxonomy" id="460523"/>
    <lineage>
        <taxon>Eukaryota</taxon>
        <taxon>Fungi</taxon>
        <taxon>Dikarya</taxon>
        <taxon>Ascomycota</taxon>
        <taxon>Saccharomycotina</taxon>
        <taxon>Pichiomycetes</taxon>
        <taxon>Pichiales</taxon>
        <taxon>Pichiaceae</taxon>
        <taxon>Ogataea</taxon>
    </lineage>
</organism>
<feature type="domain" description="LCCL" evidence="2">
    <location>
        <begin position="163"/>
        <end position="260"/>
    </location>
</feature>
<accession>A0A9P8P3P7</accession>
<dbReference type="InterPro" id="IPR051957">
    <property type="entry name" value="CRISP-LCCL_domain"/>
</dbReference>
<dbReference type="Pfam" id="PF03815">
    <property type="entry name" value="LCCL"/>
    <property type="match status" value="1"/>
</dbReference>
<proteinExistence type="predicted"/>
<dbReference type="SUPFAM" id="SSF69848">
    <property type="entry name" value="LCCL domain"/>
    <property type="match status" value="1"/>
</dbReference>
<keyword evidence="1" id="KW-1133">Transmembrane helix</keyword>
<keyword evidence="4" id="KW-1185">Reference proteome</keyword>
<keyword evidence="1" id="KW-0812">Transmembrane</keyword>
<protein>
    <recommendedName>
        <fullName evidence="2">LCCL domain-containing protein</fullName>
    </recommendedName>
</protein>
<dbReference type="PANTHER" id="PTHR31331">
    <property type="entry name" value="LCCL DOMAIN PROTEIN (AFU_ORTHOLOGUE AFUA_5G08630)"/>
    <property type="match status" value="1"/>
</dbReference>
<dbReference type="Gene3D" id="2.170.130.20">
    <property type="entry name" value="LCCL-like domain"/>
    <property type="match status" value="1"/>
</dbReference>
<gene>
    <name evidence="3" type="ORF">OGATHE_003480</name>
</gene>
<feature type="transmembrane region" description="Helical" evidence="1">
    <location>
        <begin position="311"/>
        <end position="330"/>
    </location>
</feature>
<feature type="transmembrane region" description="Helical" evidence="1">
    <location>
        <begin position="493"/>
        <end position="513"/>
    </location>
</feature>
<reference evidence="3" key="2">
    <citation type="submission" date="2021-01" db="EMBL/GenBank/DDBJ databases">
        <authorList>
            <person name="Schikora-Tamarit M.A."/>
        </authorList>
    </citation>
    <scope>NUCLEOTIDE SEQUENCE</scope>
    <source>
        <strain evidence="3">NCAIM Y.01608</strain>
    </source>
</reference>
<keyword evidence="1" id="KW-0472">Membrane</keyword>
<sequence>MVSSDSVFDISDDIELHRIVKSRSNSSQESTELGSQFSHLNNEAPLRSSKSKFKAFLEGLWHGPAHPVDGPPYIKSPYAQQFENFPSRISNSFPTKIKLPFILLYYAFWLVILQQALSSYLTEQPAYQDESSGESMDIISISCRGEPSIWKGKNQRCGLAGAKCAPFSDREIVLRCPALCDSESITYSSIPVGDQNIKYRSFMIGGGRSKTLENDTLSYPYRADSFPCGAALHSGLVSPYFGGCAKIRFVGPQPEFPARDGSIGFDSFFPASYQFVKTPKCHNCYDPRVLVAFINILLGLPVIYMSTNGSLAYWTICISGFWTIILTFDPPLVVKPQDPESLATLISLGFERLLPLCFILYVVWKAACQTTLSHPSSPICKTLIWYPLFWVGMLNNVTFDRLPVDRLTITDILTQPGSIFATLGIAMTIAVGVVVQAYHLWKAGKFRMYLKLYLGFIGALTVLGSLSGLNLRIHHYILALLLIPGTNTKGMTAMLFQGVLLGLLVNGVSRWGLASIEETDRSLRRSDPTGEIKPPEFLGYERSNSSVSWQIRETDNPVMINGEFISPHDKLNRYSLLINDIEWYNGPNSSVSLEVLAAENDQFAELLGYASNHSEEQKLYLRVGRAGGTRRSDYTNAAVLKYPSGEFVPPKPGLTK</sequence>
<dbReference type="EMBL" id="JAEUBD010001178">
    <property type="protein sequence ID" value="KAH3664665.1"/>
    <property type="molecule type" value="Genomic_DNA"/>
</dbReference>